<dbReference type="SUPFAM" id="SSF53335">
    <property type="entry name" value="S-adenosyl-L-methionine-dependent methyltransferases"/>
    <property type="match status" value="1"/>
</dbReference>
<reference evidence="2" key="1">
    <citation type="journal article" date="2015" name="Nature">
        <title>Complex archaea that bridge the gap between prokaryotes and eukaryotes.</title>
        <authorList>
            <person name="Spang A."/>
            <person name="Saw J.H."/>
            <person name="Jorgensen S.L."/>
            <person name="Zaremba-Niedzwiedzka K."/>
            <person name="Martijn J."/>
            <person name="Lind A.E."/>
            <person name="van Eijk R."/>
            <person name="Schleper C."/>
            <person name="Guy L."/>
            <person name="Ettema T.J."/>
        </authorList>
    </citation>
    <scope>NUCLEOTIDE SEQUENCE</scope>
</reference>
<dbReference type="Gene3D" id="3.40.50.150">
    <property type="entry name" value="Vaccinia Virus protein VP39"/>
    <property type="match status" value="1"/>
</dbReference>
<dbReference type="CDD" id="cd02440">
    <property type="entry name" value="AdoMet_MTases"/>
    <property type="match status" value="1"/>
</dbReference>
<proteinExistence type="predicted"/>
<evidence type="ECO:0008006" key="3">
    <source>
        <dbReference type="Google" id="ProtNLM"/>
    </source>
</evidence>
<comment type="caution">
    <text evidence="2">The sequence shown here is derived from an EMBL/GenBank/DDBJ whole genome shotgun (WGS) entry which is preliminary data.</text>
</comment>
<name>A0A0F9Q955_9ZZZZ</name>
<dbReference type="EMBL" id="LAZR01001787">
    <property type="protein sequence ID" value="KKN39029.1"/>
    <property type="molecule type" value="Genomic_DNA"/>
</dbReference>
<dbReference type="PANTHER" id="PTHR43861">
    <property type="entry name" value="TRANS-ACONITATE 2-METHYLTRANSFERASE-RELATED"/>
    <property type="match status" value="1"/>
</dbReference>
<protein>
    <recommendedName>
        <fullName evidence="3">Methyltransferase type 11 domain-containing protein</fullName>
    </recommendedName>
</protein>
<dbReference type="InterPro" id="IPR029063">
    <property type="entry name" value="SAM-dependent_MTases_sf"/>
</dbReference>
<organism evidence="2">
    <name type="scientific">marine sediment metagenome</name>
    <dbReference type="NCBI Taxonomy" id="412755"/>
    <lineage>
        <taxon>unclassified sequences</taxon>
        <taxon>metagenomes</taxon>
        <taxon>ecological metagenomes</taxon>
    </lineage>
</organism>
<dbReference type="PANTHER" id="PTHR43861:SF3">
    <property type="entry name" value="PUTATIVE (AFU_ORTHOLOGUE AFUA_2G14390)-RELATED"/>
    <property type="match status" value="1"/>
</dbReference>
<gene>
    <name evidence="2" type="ORF">LCGC14_0747530</name>
</gene>
<dbReference type="AlphaFoldDB" id="A0A0F9Q955"/>
<sequence>MIKFDEDYYERGIEKGISCFENYRWLPELTIPAAMACVDYLGIERGDTVLDFGCAKGYYVKALRMLGRTAWGCDASRYAQGKCDASVKPFVKLCTEENPFPFTRSFDFIIAKDVLEHMTEQQVLDFLGHAKDNGAGILFVVVPLATLEGKYIIPEDEKDVTHIIRKTQHQWEYLLTGMTLWELVDFSFKVPGLKEHQTSRYEGGVGFFTLQPKEK</sequence>
<evidence type="ECO:0000313" key="2">
    <source>
        <dbReference type="EMBL" id="KKN39029.1"/>
    </source>
</evidence>
<keyword evidence="1" id="KW-0808">Transferase</keyword>
<dbReference type="GO" id="GO:0016740">
    <property type="term" value="F:transferase activity"/>
    <property type="evidence" value="ECO:0007669"/>
    <property type="project" value="UniProtKB-KW"/>
</dbReference>
<evidence type="ECO:0000256" key="1">
    <source>
        <dbReference type="ARBA" id="ARBA00022679"/>
    </source>
</evidence>
<accession>A0A0F9Q955</accession>
<dbReference type="Pfam" id="PF13489">
    <property type="entry name" value="Methyltransf_23"/>
    <property type="match status" value="1"/>
</dbReference>